<organism evidence="3 4">
    <name type="scientific">Peribacillus asahii</name>
    <dbReference type="NCBI Taxonomy" id="228899"/>
    <lineage>
        <taxon>Bacteria</taxon>
        <taxon>Bacillati</taxon>
        <taxon>Bacillota</taxon>
        <taxon>Bacilli</taxon>
        <taxon>Bacillales</taxon>
        <taxon>Bacillaceae</taxon>
        <taxon>Peribacillus</taxon>
    </lineage>
</organism>
<comment type="caution">
    <text evidence="3">The sequence shown here is derived from an EMBL/GenBank/DDBJ whole genome shotgun (WGS) entry which is preliminary data.</text>
</comment>
<reference evidence="3 4" key="1">
    <citation type="submission" date="2018-08" db="EMBL/GenBank/DDBJ databases">
        <title>Bacillus jemisoniae sp. nov., Bacillus chryseoplanitiae sp. nov., Bacillus resnikiae sp. nov., and Bacillus frankliniae sp. nov., isolated from Viking spacecraft and associated surfaces.</title>
        <authorList>
            <person name="Seuylemezian A."/>
            <person name="Vaishampayan P."/>
        </authorList>
    </citation>
    <scope>NUCLEOTIDE SEQUENCE [LARGE SCALE GENOMIC DNA]</scope>
    <source>
        <strain evidence="3 4">MA001</strain>
    </source>
</reference>
<evidence type="ECO:0000313" key="3">
    <source>
        <dbReference type="EMBL" id="RID86979.1"/>
    </source>
</evidence>
<evidence type="ECO:0000256" key="1">
    <source>
        <dbReference type="SAM" id="Phobius"/>
    </source>
</evidence>
<protein>
    <recommendedName>
        <fullName evidence="2">TcaA second domain-containing protein</fullName>
    </recommendedName>
</protein>
<feature type="transmembrane region" description="Helical" evidence="1">
    <location>
        <begin position="6"/>
        <end position="23"/>
    </location>
</feature>
<evidence type="ECO:0000259" key="2">
    <source>
        <dbReference type="Pfam" id="PF22813"/>
    </source>
</evidence>
<keyword evidence="1" id="KW-1133">Transmembrane helix</keyword>
<feature type="domain" description="TcaA second" evidence="2">
    <location>
        <begin position="29"/>
        <end position="115"/>
    </location>
</feature>
<dbReference type="Proteomes" id="UP000266016">
    <property type="component" value="Unassembled WGS sequence"/>
</dbReference>
<proteinExistence type="predicted"/>
<dbReference type="AlphaFoldDB" id="A0A398BA43"/>
<dbReference type="EMBL" id="QWVS01000013">
    <property type="protein sequence ID" value="RID86979.1"/>
    <property type="molecule type" value="Genomic_DNA"/>
</dbReference>
<dbReference type="InterPro" id="IPR054529">
    <property type="entry name" value="TcaA_2nd"/>
</dbReference>
<evidence type="ECO:0000313" key="4">
    <source>
        <dbReference type="Proteomes" id="UP000266016"/>
    </source>
</evidence>
<accession>A0A398BA43</accession>
<sequence>MKKIWLFAIPAVVVLTIITVVLIQQNNRPKQVVEAFEQAVDQKKPEQLKDILLVDNKKAEIDESSLKAFVTYLNANYNSYQVIQDSLEEQLEKQEYKMTNQQISLVEDGKRFGIFTFPSIKRKIFL</sequence>
<name>A0A398BA43_9BACI</name>
<keyword evidence="1" id="KW-0812">Transmembrane</keyword>
<dbReference type="RefSeq" id="WP_119116374.1">
    <property type="nucleotide sequence ID" value="NZ_QWVS01000013.1"/>
</dbReference>
<keyword evidence="1" id="KW-0472">Membrane</keyword>
<gene>
    <name evidence="3" type="ORF">D1953_06575</name>
</gene>
<dbReference type="Pfam" id="PF22813">
    <property type="entry name" value="TcaA_2nd"/>
    <property type="match status" value="1"/>
</dbReference>
<keyword evidence="4" id="KW-1185">Reference proteome</keyword>